<protein>
    <submittedName>
        <fullName evidence="1">Inhibitor of sigma-G Gin</fullName>
    </submittedName>
</protein>
<evidence type="ECO:0000313" key="1">
    <source>
        <dbReference type="EMBL" id="MXQ54487.1"/>
    </source>
</evidence>
<accession>A0A6I4VSD5</accession>
<comment type="caution">
    <text evidence="1">The sequence shown here is derived from an EMBL/GenBank/DDBJ whole genome shotgun (WGS) entry which is preliminary data.</text>
</comment>
<keyword evidence="2" id="KW-1185">Reference proteome</keyword>
<dbReference type="EMBL" id="WUUL01000008">
    <property type="protein sequence ID" value="MXQ54487.1"/>
    <property type="molecule type" value="Genomic_DNA"/>
</dbReference>
<dbReference type="AlphaFoldDB" id="A0A6I4VSD5"/>
<proteinExistence type="predicted"/>
<dbReference type="InterPro" id="IPR019700">
    <property type="entry name" value="Sigma-G_inhibitor_Gin"/>
</dbReference>
<gene>
    <name evidence="1" type="ORF">GSM42_12340</name>
</gene>
<evidence type="ECO:0000313" key="2">
    <source>
        <dbReference type="Proteomes" id="UP000430692"/>
    </source>
</evidence>
<organism evidence="1 2">
    <name type="scientific">Shimazuella alba</name>
    <dbReference type="NCBI Taxonomy" id="2690964"/>
    <lineage>
        <taxon>Bacteria</taxon>
        <taxon>Bacillati</taxon>
        <taxon>Bacillota</taxon>
        <taxon>Bacilli</taxon>
        <taxon>Bacillales</taxon>
        <taxon>Thermoactinomycetaceae</taxon>
        <taxon>Shimazuella</taxon>
    </lineage>
</organism>
<sequence>MDQCKEQELCIICEKERRDVLRIMDQPICTICEQDMVGVRVTDWVYDFYIARLKQIW</sequence>
<dbReference type="RefSeq" id="WP_160801850.1">
    <property type="nucleotide sequence ID" value="NZ_WUUL01000008.1"/>
</dbReference>
<name>A0A6I4VSD5_9BACL</name>
<reference evidence="1 2" key="1">
    <citation type="submission" date="2019-12" db="EMBL/GenBank/DDBJ databases">
        <title>Whole-genome analyses of novel actinobacteria.</title>
        <authorList>
            <person name="Sahin N."/>
            <person name="Saygin H."/>
        </authorList>
    </citation>
    <scope>NUCLEOTIDE SEQUENCE [LARGE SCALE GENOMIC DNA]</scope>
    <source>
        <strain evidence="1 2">KC615</strain>
    </source>
</reference>
<dbReference type="Pfam" id="PF10764">
    <property type="entry name" value="Gin"/>
    <property type="match status" value="1"/>
</dbReference>
<dbReference type="Proteomes" id="UP000430692">
    <property type="component" value="Unassembled WGS sequence"/>
</dbReference>